<dbReference type="PANTHER" id="PTHR21737">
    <property type="entry name" value="POLYGLUTAMINE BINDING PROTEIN 1/MARVEL MEMBRANE-ASSOCIATING DOMAIN CONTAINING 3"/>
    <property type="match status" value="1"/>
</dbReference>
<accession>A0A438JS12</accession>
<gene>
    <name evidence="3" type="primary">CTN_1</name>
    <name evidence="3" type="ORF">CK203_009449</name>
</gene>
<organism evidence="3 4">
    <name type="scientific">Vitis vinifera</name>
    <name type="common">Grape</name>
    <dbReference type="NCBI Taxonomy" id="29760"/>
    <lineage>
        <taxon>Eukaryota</taxon>
        <taxon>Viridiplantae</taxon>
        <taxon>Streptophyta</taxon>
        <taxon>Embryophyta</taxon>
        <taxon>Tracheophyta</taxon>
        <taxon>Spermatophyta</taxon>
        <taxon>Magnoliopsida</taxon>
        <taxon>eudicotyledons</taxon>
        <taxon>Gunneridae</taxon>
        <taxon>Pentapetalae</taxon>
        <taxon>rosids</taxon>
        <taxon>Vitales</taxon>
        <taxon>Vitaceae</taxon>
        <taxon>Viteae</taxon>
        <taxon>Vitis</taxon>
    </lineage>
</organism>
<keyword evidence="1" id="KW-0175">Coiled coil</keyword>
<dbReference type="EMBL" id="QGNW01000029">
    <property type="protein sequence ID" value="RVX11725.1"/>
    <property type="molecule type" value="Genomic_DNA"/>
</dbReference>
<evidence type="ECO:0000313" key="4">
    <source>
        <dbReference type="Proteomes" id="UP000288805"/>
    </source>
</evidence>
<evidence type="ECO:0000256" key="1">
    <source>
        <dbReference type="SAM" id="Coils"/>
    </source>
</evidence>
<dbReference type="Proteomes" id="UP000288805">
    <property type="component" value="Unassembled WGS sequence"/>
</dbReference>
<dbReference type="PANTHER" id="PTHR21737:SF4">
    <property type="entry name" value="SPLICING FACTOR CACTIN"/>
    <property type="match status" value="1"/>
</dbReference>
<proteinExistence type="predicted"/>
<name>A0A438JS12_VITVI</name>
<evidence type="ECO:0000313" key="3">
    <source>
        <dbReference type="EMBL" id="RVX11725.1"/>
    </source>
</evidence>
<protein>
    <submittedName>
        <fullName evidence="3">Cactin</fullName>
    </submittedName>
</protein>
<dbReference type="AlphaFoldDB" id="A0A438JS12"/>
<dbReference type="Pfam" id="PF10312">
    <property type="entry name" value="Cactin_mid"/>
    <property type="match status" value="1"/>
</dbReference>
<reference evidence="3 4" key="1">
    <citation type="journal article" date="2018" name="PLoS Genet.">
        <title>Population sequencing reveals clonal diversity and ancestral inbreeding in the grapevine cultivar Chardonnay.</title>
        <authorList>
            <person name="Roach M.J."/>
            <person name="Johnson D.L."/>
            <person name="Bohlmann J."/>
            <person name="van Vuuren H.J."/>
            <person name="Jones S.J."/>
            <person name="Pretorius I.S."/>
            <person name="Schmidt S.A."/>
            <person name="Borneman A.R."/>
        </authorList>
    </citation>
    <scope>NUCLEOTIDE SEQUENCE [LARGE SCALE GENOMIC DNA]</scope>
    <source>
        <strain evidence="4">cv. Chardonnay</strain>
        <tissue evidence="3">Leaf</tissue>
    </source>
</reference>
<comment type="caution">
    <text evidence="3">The sequence shown here is derived from an EMBL/GenBank/DDBJ whole genome shotgun (WGS) entry which is preliminary data.</text>
</comment>
<feature type="domain" description="Splicing factor cactin central" evidence="2">
    <location>
        <begin position="30"/>
        <end position="93"/>
    </location>
</feature>
<feature type="coiled-coil region" evidence="1">
    <location>
        <begin position="2"/>
        <end position="38"/>
    </location>
</feature>
<sequence>MAEIEKVKKRREERAIEKAQHEEEMALLARERARAEFQDWEKKEEEFHFDQSKVRSDIRLREGRLKPIDILSNLLNGSDDFDMDISEPYMVFKVRGRGGEGARVCLLLFADDTLVFCEASQDQMKYLCWTLVWFKAISGLRINLDKSELIQVRCVENVKVLTVELGCKFGSLLSSYLRLLLGAPFKSVIAWDGVEERTVRLRLEQIQRDFLWGGGVLEWKSHLVSGGLQMREGFLESSDKGKVWGGARGIVL</sequence>
<dbReference type="InterPro" id="IPR018816">
    <property type="entry name" value="Cactin_central"/>
</dbReference>
<evidence type="ECO:0000259" key="2">
    <source>
        <dbReference type="Pfam" id="PF10312"/>
    </source>
</evidence>
<dbReference type="OrthoDB" id="265955at2759"/>